<evidence type="ECO:0000313" key="4">
    <source>
        <dbReference type="Proteomes" id="UP000235388"/>
    </source>
</evidence>
<dbReference type="Proteomes" id="UP000235388">
    <property type="component" value="Unassembled WGS sequence"/>
</dbReference>
<gene>
    <name evidence="3" type="ORF">PCANC_17476</name>
    <name evidence="2" type="ORF">PCASD_24841</name>
</gene>
<evidence type="ECO:0000256" key="1">
    <source>
        <dbReference type="SAM" id="MobiDB-lite"/>
    </source>
</evidence>
<reference evidence="4 5" key="1">
    <citation type="submission" date="2017-11" db="EMBL/GenBank/DDBJ databases">
        <title>De novo assembly and phasing of dikaryotic genomes from two isolates of Puccinia coronata f. sp. avenae, the causal agent of oat crown rust.</title>
        <authorList>
            <person name="Miller M.E."/>
            <person name="Zhang Y."/>
            <person name="Omidvar V."/>
            <person name="Sperschneider J."/>
            <person name="Schwessinger B."/>
            <person name="Raley C."/>
            <person name="Palmer J.M."/>
            <person name="Garnica D."/>
            <person name="Upadhyaya N."/>
            <person name="Rathjen J."/>
            <person name="Taylor J.M."/>
            <person name="Park R.F."/>
            <person name="Dodds P.N."/>
            <person name="Hirsch C.D."/>
            <person name="Kianian S.F."/>
            <person name="Figueroa M."/>
        </authorList>
    </citation>
    <scope>NUCLEOTIDE SEQUENCE [LARGE SCALE GENOMIC DNA]</scope>
    <source>
        <strain evidence="3">12NC29</strain>
        <strain evidence="2">12SD80</strain>
    </source>
</reference>
<dbReference type="EMBL" id="PGCJ01000879">
    <property type="protein sequence ID" value="PLW16105.1"/>
    <property type="molecule type" value="Genomic_DNA"/>
</dbReference>
<sequence length="231" mass="25887">MSSLIRASCESCIKESSALHWQAQPPRPRASSVRSTKASRRRPLHHAVEADKRAVLEVIDAALACSKQSDLHLVQRHGQLSIRGMECRPEPQCMEWIHQTPAHLLSSTPLAMALVPLIKLSRILFIHLSTTYRRSLAPVLDGEAVGATRVSSKDTRGSARPGKEELLFRHLQTKYLLDSFEPSLFLISHYWVLVGPTASVGLPPEDIAFQAWYVSWCSHFYPDMENLKSAI</sequence>
<keyword evidence="4" id="KW-1185">Reference proteome</keyword>
<dbReference type="Proteomes" id="UP000235392">
    <property type="component" value="Unassembled WGS sequence"/>
</dbReference>
<proteinExistence type="predicted"/>
<organism evidence="3 4">
    <name type="scientific">Puccinia coronata f. sp. avenae</name>
    <dbReference type="NCBI Taxonomy" id="200324"/>
    <lineage>
        <taxon>Eukaryota</taxon>
        <taxon>Fungi</taxon>
        <taxon>Dikarya</taxon>
        <taxon>Basidiomycota</taxon>
        <taxon>Pucciniomycotina</taxon>
        <taxon>Pucciniomycetes</taxon>
        <taxon>Pucciniales</taxon>
        <taxon>Pucciniaceae</taxon>
        <taxon>Puccinia</taxon>
    </lineage>
</organism>
<accession>A0A2N5SS93</accession>
<dbReference type="PANTHER" id="PTHR33069:SF3">
    <property type="entry name" value="DYNEIN HEAVY CHAIN TAIL DOMAIN-CONTAINING PROTEIN"/>
    <property type="match status" value="1"/>
</dbReference>
<dbReference type="AlphaFoldDB" id="A0A2N5SS93"/>
<name>A0A2N5SS93_9BASI</name>
<dbReference type="PANTHER" id="PTHR33069">
    <property type="entry name" value="CHROMOSOME 7, WHOLE GENOME SHOTGUN SEQUENCE-RELATED"/>
    <property type="match status" value="1"/>
</dbReference>
<evidence type="ECO:0000313" key="5">
    <source>
        <dbReference type="Proteomes" id="UP000235392"/>
    </source>
</evidence>
<comment type="caution">
    <text evidence="3">The sequence shown here is derived from an EMBL/GenBank/DDBJ whole genome shotgun (WGS) entry which is preliminary data.</text>
</comment>
<evidence type="ECO:0000313" key="3">
    <source>
        <dbReference type="EMBL" id="PLW16105.1"/>
    </source>
</evidence>
<protein>
    <submittedName>
        <fullName evidence="3">Uncharacterized protein</fullName>
    </submittedName>
</protein>
<dbReference type="EMBL" id="PGCI01001004">
    <property type="protein sequence ID" value="PLW09519.1"/>
    <property type="molecule type" value="Genomic_DNA"/>
</dbReference>
<feature type="region of interest" description="Disordered" evidence="1">
    <location>
        <begin position="21"/>
        <end position="45"/>
    </location>
</feature>
<evidence type="ECO:0000313" key="2">
    <source>
        <dbReference type="EMBL" id="PLW09519.1"/>
    </source>
</evidence>